<dbReference type="eggNOG" id="COG0451">
    <property type="taxonomic scope" value="Bacteria"/>
</dbReference>
<evidence type="ECO:0000313" key="4">
    <source>
        <dbReference type="Proteomes" id="UP000008631"/>
    </source>
</evidence>
<dbReference type="HOGENOM" id="CLU_007383_1_7_0"/>
<dbReference type="InterPro" id="IPR001509">
    <property type="entry name" value="Epimerase_deHydtase"/>
</dbReference>
<dbReference type="OrthoDB" id="9779902at2"/>
<accession>E8QZR3</accession>
<feature type="domain" description="NAD-dependent epimerase/dehydratase" evidence="2">
    <location>
        <begin position="4"/>
        <end position="274"/>
    </location>
</feature>
<reference evidence="3 4" key="2">
    <citation type="journal article" date="2011" name="Stand. Genomic Sci.">
        <title>Complete genome sequence of Isosphaera pallida type strain (IS1B).</title>
        <authorList>
            <consortium name="US DOE Joint Genome Institute (JGI-PGF)"/>
            <person name="Goker M."/>
            <person name="Cleland D."/>
            <person name="Saunders E."/>
            <person name="Lapidus A."/>
            <person name="Nolan M."/>
            <person name="Lucas S."/>
            <person name="Hammon N."/>
            <person name="Deshpande S."/>
            <person name="Cheng J.F."/>
            <person name="Tapia R."/>
            <person name="Han C."/>
            <person name="Goodwin L."/>
            <person name="Pitluck S."/>
            <person name="Liolios K."/>
            <person name="Pagani I."/>
            <person name="Ivanova N."/>
            <person name="Mavromatis K."/>
            <person name="Pati A."/>
            <person name="Chen A."/>
            <person name="Palaniappan K."/>
            <person name="Land M."/>
            <person name="Hauser L."/>
            <person name="Chang Y.J."/>
            <person name="Jeffries C.D."/>
            <person name="Detter J.C."/>
            <person name="Beck B."/>
            <person name="Woyke T."/>
            <person name="Bristow J."/>
            <person name="Eisen J.A."/>
            <person name="Markowitz V."/>
            <person name="Hugenholtz P."/>
            <person name="Kyrpides N.C."/>
            <person name="Klenk H.P."/>
        </authorList>
    </citation>
    <scope>NUCLEOTIDE SEQUENCE [LARGE SCALE GENOMIC DNA]</scope>
    <source>
        <strain evidence="4">ATCC 43644 / DSM 9630 / IS1B</strain>
    </source>
</reference>
<dbReference type="KEGG" id="ipa:Isop_1615"/>
<evidence type="ECO:0000256" key="1">
    <source>
        <dbReference type="ARBA" id="ARBA00007637"/>
    </source>
</evidence>
<evidence type="ECO:0000259" key="2">
    <source>
        <dbReference type="Pfam" id="PF01370"/>
    </source>
</evidence>
<dbReference type="Proteomes" id="UP000008631">
    <property type="component" value="Chromosome"/>
</dbReference>
<dbReference type="SUPFAM" id="SSF51735">
    <property type="entry name" value="NAD(P)-binding Rossmann-fold domains"/>
    <property type="match status" value="1"/>
</dbReference>
<dbReference type="Gene3D" id="3.40.50.720">
    <property type="entry name" value="NAD(P)-binding Rossmann-like Domain"/>
    <property type="match status" value="1"/>
</dbReference>
<name>E8QZR3_ISOPI</name>
<dbReference type="EMBL" id="CP002353">
    <property type="protein sequence ID" value="ADV62199.1"/>
    <property type="molecule type" value="Genomic_DNA"/>
</dbReference>
<organism evidence="3 4">
    <name type="scientific">Isosphaera pallida (strain ATCC 43644 / DSM 9630 / IS1B)</name>
    <dbReference type="NCBI Taxonomy" id="575540"/>
    <lineage>
        <taxon>Bacteria</taxon>
        <taxon>Pseudomonadati</taxon>
        <taxon>Planctomycetota</taxon>
        <taxon>Planctomycetia</taxon>
        <taxon>Isosphaerales</taxon>
        <taxon>Isosphaeraceae</taxon>
        <taxon>Isosphaera</taxon>
    </lineage>
</organism>
<dbReference type="RefSeq" id="WP_013564487.1">
    <property type="nucleotide sequence ID" value="NC_014962.1"/>
</dbReference>
<reference key="1">
    <citation type="submission" date="2010-11" db="EMBL/GenBank/DDBJ databases">
        <title>The complete sequence of chromosome of Isophaera pallida ATCC 43644.</title>
        <authorList>
            <consortium name="US DOE Joint Genome Institute (JGI-PGF)"/>
            <person name="Lucas S."/>
            <person name="Copeland A."/>
            <person name="Lapidus A."/>
            <person name="Bruce D."/>
            <person name="Goodwin L."/>
            <person name="Pitluck S."/>
            <person name="Kyrpides N."/>
            <person name="Mavromatis K."/>
            <person name="Pagani I."/>
            <person name="Ivanova N."/>
            <person name="Saunders E."/>
            <person name="Brettin T."/>
            <person name="Detter J.C."/>
            <person name="Han C."/>
            <person name="Tapia R."/>
            <person name="Land M."/>
            <person name="Hauser L."/>
            <person name="Markowitz V."/>
            <person name="Cheng J.-F."/>
            <person name="Hugenholtz P."/>
            <person name="Woyke T."/>
            <person name="Wu D."/>
            <person name="Eisen J.A."/>
        </authorList>
    </citation>
    <scope>NUCLEOTIDE SEQUENCE</scope>
    <source>
        <strain>ATCC 43644</strain>
    </source>
</reference>
<dbReference type="PANTHER" id="PTHR43000">
    <property type="entry name" value="DTDP-D-GLUCOSE 4,6-DEHYDRATASE-RELATED"/>
    <property type="match status" value="1"/>
</dbReference>
<dbReference type="InterPro" id="IPR036291">
    <property type="entry name" value="NAD(P)-bd_dom_sf"/>
</dbReference>
<sequence>MRNILITGSSGLIGSEAVAYFDRKGARTYGIDNNMRADFFGRDGDTTWTLRRLQATCRRFEHRHLDIRDRAAMDRVVADIQPDLIIHCAAQPSHDLAKFRPFDDFDVNAGGTLNLLEATRKHAPEAVFILMSTNKVYGDAPNEKPFVELATRYDYADPTDFQGIDESCRIDQNTHSLFGVSKLAGDVMAQEYGRYFGLKTGIFRGGCLTGPNHSGVQLHGFLNYMARVAVKGDTYTIIGYKGKQVRDQIHSEDVIRAFECFAANPRPGEVYNLGGGRDNAASLLELLDRFEQLVGRPIPRDYVETPRVGDHQVYISNLAKFKSHYPEWSIHHDLDDIVDDVLRTLLTLNPQPALAS</sequence>
<dbReference type="STRING" id="575540.Isop_1615"/>
<comment type="similarity">
    <text evidence="1">Belongs to the NAD(P)-dependent epimerase/dehydratase family.</text>
</comment>
<dbReference type="AlphaFoldDB" id="E8QZR3"/>
<dbReference type="Pfam" id="PF01370">
    <property type="entry name" value="Epimerase"/>
    <property type="match status" value="1"/>
</dbReference>
<evidence type="ECO:0000313" key="3">
    <source>
        <dbReference type="EMBL" id="ADV62199.1"/>
    </source>
</evidence>
<protein>
    <submittedName>
        <fullName evidence="3">NAD-dependent epimerase/dehydratase</fullName>
    </submittedName>
</protein>
<proteinExistence type="inferred from homology"/>
<dbReference type="InParanoid" id="E8QZR3"/>
<keyword evidence="4" id="KW-1185">Reference proteome</keyword>
<gene>
    <name evidence="3" type="ordered locus">Isop_1615</name>
</gene>